<proteinExistence type="predicted"/>
<keyword evidence="1" id="KW-0812">Transmembrane</keyword>
<sequence length="127" mass="13205">MLQRIAPLHLPIAMLIKAIGKLNRPIRLLAIVFLPSATTMTMSSPMRARRRRPVVGVVHQTAAAAGGVVVVVIVALASSAASSLAVAACFRVAVAFFFFALLFGRVRFVCVEVEAHAAGGAGALGVV</sequence>
<name>A0A6A6Q6I8_9PEZI</name>
<organism evidence="2 3">
    <name type="scientific">Neohortaea acidophila</name>
    <dbReference type="NCBI Taxonomy" id="245834"/>
    <lineage>
        <taxon>Eukaryota</taxon>
        <taxon>Fungi</taxon>
        <taxon>Dikarya</taxon>
        <taxon>Ascomycota</taxon>
        <taxon>Pezizomycotina</taxon>
        <taxon>Dothideomycetes</taxon>
        <taxon>Dothideomycetidae</taxon>
        <taxon>Mycosphaerellales</taxon>
        <taxon>Teratosphaeriaceae</taxon>
        <taxon>Neohortaea</taxon>
    </lineage>
</organism>
<dbReference type="GeneID" id="54479660"/>
<dbReference type="RefSeq" id="XP_033593822.1">
    <property type="nucleotide sequence ID" value="XM_033738658.1"/>
</dbReference>
<feature type="transmembrane region" description="Helical" evidence="1">
    <location>
        <begin position="54"/>
        <end position="77"/>
    </location>
</feature>
<protein>
    <submittedName>
        <fullName evidence="2">Uncharacterized protein</fullName>
    </submittedName>
</protein>
<dbReference type="Proteomes" id="UP000799767">
    <property type="component" value="Unassembled WGS sequence"/>
</dbReference>
<evidence type="ECO:0000313" key="2">
    <source>
        <dbReference type="EMBL" id="KAF2487253.1"/>
    </source>
</evidence>
<keyword evidence="1" id="KW-0472">Membrane</keyword>
<reference evidence="2" key="1">
    <citation type="journal article" date="2020" name="Stud. Mycol.">
        <title>101 Dothideomycetes genomes: a test case for predicting lifestyles and emergence of pathogens.</title>
        <authorList>
            <person name="Haridas S."/>
            <person name="Albert R."/>
            <person name="Binder M."/>
            <person name="Bloem J."/>
            <person name="Labutti K."/>
            <person name="Salamov A."/>
            <person name="Andreopoulos B."/>
            <person name="Baker S."/>
            <person name="Barry K."/>
            <person name="Bills G."/>
            <person name="Bluhm B."/>
            <person name="Cannon C."/>
            <person name="Castanera R."/>
            <person name="Culley D."/>
            <person name="Daum C."/>
            <person name="Ezra D."/>
            <person name="Gonzalez J."/>
            <person name="Henrissat B."/>
            <person name="Kuo A."/>
            <person name="Liang C."/>
            <person name="Lipzen A."/>
            <person name="Lutzoni F."/>
            <person name="Magnuson J."/>
            <person name="Mondo S."/>
            <person name="Nolan M."/>
            <person name="Ohm R."/>
            <person name="Pangilinan J."/>
            <person name="Park H.-J."/>
            <person name="Ramirez L."/>
            <person name="Alfaro M."/>
            <person name="Sun H."/>
            <person name="Tritt A."/>
            <person name="Yoshinaga Y."/>
            <person name="Zwiers L.-H."/>
            <person name="Turgeon B."/>
            <person name="Goodwin S."/>
            <person name="Spatafora J."/>
            <person name="Crous P."/>
            <person name="Grigoriev I."/>
        </authorList>
    </citation>
    <scope>NUCLEOTIDE SEQUENCE</scope>
    <source>
        <strain evidence="2">CBS 113389</strain>
    </source>
</reference>
<keyword evidence="1" id="KW-1133">Transmembrane helix</keyword>
<accession>A0A6A6Q6I8</accession>
<dbReference type="EMBL" id="MU001631">
    <property type="protein sequence ID" value="KAF2487253.1"/>
    <property type="molecule type" value="Genomic_DNA"/>
</dbReference>
<dbReference type="AlphaFoldDB" id="A0A6A6Q6I8"/>
<gene>
    <name evidence="2" type="ORF">BDY17DRAFT_7295</name>
</gene>
<feature type="transmembrane region" description="Helical" evidence="1">
    <location>
        <begin position="83"/>
        <end position="103"/>
    </location>
</feature>
<evidence type="ECO:0000313" key="3">
    <source>
        <dbReference type="Proteomes" id="UP000799767"/>
    </source>
</evidence>
<keyword evidence="3" id="KW-1185">Reference proteome</keyword>
<evidence type="ECO:0000256" key="1">
    <source>
        <dbReference type="SAM" id="Phobius"/>
    </source>
</evidence>